<organism evidence="9 10">
    <name type="scientific">Petrolisthes manimaculis</name>
    <dbReference type="NCBI Taxonomy" id="1843537"/>
    <lineage>
        <taxon>Eukaryota</taxon>
        <taxon>Metazoa</taxon>
        <taxon>Ecdysozoa</taxon>
        <taxon>Arthropoda</taxon>
        <taxon>Crustacea</taxon>
        <taxon>Multicrustacea</taxon>
        <taxon>Malacostraca</taxon>
        <taxon>Eumalacostraca</taxon>
        <taxon>Eucarida</taxon>
        <taxon>Decapoda</taxon>
        <taxon>Pleocyemata</taxon>
        <taxon>Anomura</taxon>
        <taxon>Galatheoidea</taxon>
        <taxon>Porcellanidae</taxon>
        <taxon>Petrolisthes</taxon>
    </lineage>
</organism>
<keyword evidence="6 7" id="KW-0456">Lyase</keyword>
<keyword evidence="3 7" id="KW-0862">Zinc</keyword>
<keyword evidence="4 7" id="KW-0496">Mitochondrion</keyword>
<feature type="binding site" evidence="7">
    <location>
        <position position="244"/>
    </location>
    <ligand>
        <name>Zn(2+)</name>
        <dbReference type="ChEBI" id="CHEBI:29105"/>
    </ligand>
</feature>
<dbReference type="HAMAP" id="MF_03111">
    <property type="entry name" value="Coq4"/>
    <property type="match status" value="1"/>
</dbReference>
<evidence type="ECO:0000256" key="3">
    <source>
        <dbReference type="ARBA" id="ARBA00022833"/>
    </source>
</evidence>
<reference evidence="9" key="1">
    <citation type="submission" date="2023-11" db="EMBL/GenBank/DDBJ databases">
        <title>Genome assemblies of two species of porcelain crab, Petrolisthes cinctipes and Petrolisthes manimaculis (Anomura: Porcellanidae).</title>
        <authorList>
            <person name="Angst P."/>
        </authorList>
    </citation>
    <scope>NUCLEOTIDE SEQUENCE</scope>
    <source>
        <strain evidence="9">PB745_02</strain>
        <tissue evidence="9">Gill</tissue>
    </source>
</reference>
<evidence type="ECO:0000313" key="10">
    <source>
        <dbReference type="Proteomes" id="UP001292094"/>
    </source>
</evidence>
<feature type="binding site" evidence="7">
    <location>
        <position position="228"/>
    </location>
    <ligand>
        <name>Zn(2+)</name>
        <dbReference type="ChEBI" id="CHEBI:29105"/>
    </ligand>
</feature>
<comment type="subcellular location">
    <subcellularLocation>
        <location evidence="7">Mitochondrion inner membrane</location>
        <topology evidence="7">Peripheral membrane protein</topology>
        <orientation evidence="7">Matrix side</orientation>
    </subcellularLocation>
</comment>
<sequence length="325" mass="37084">MGVRFITKRFLYHHRTTHIHIAQGYLASVGPIRTQNFTYVTNNGNNPQYISARKIPIKTSSNFKQQSDPELDNSDGRYRDQPKAPNEKNTPPEDEAETNEPMYTTHLPTNFIQKAILTVGAAGSALLDPRRHDMVAVLGETTGYSALSHVYNQMIQDDEGQRVLMERPRINGSTLDFPYLSTLPEGTLGHAYIKFLEDNKVTPDSRLPVQFVDDPELAYVMQRYREGHDLYHTILGMPTNMLGEVAVKWVEAIQTGLPMCFGAAVFGPLRFKTKQRQKYISTILPWAIHTGRSAKLLMNMYFEKRWEQSINEIRKEFGIEPPPKV</sequence>
<feature type="binding site" evidence="7">
    <location>
        <position position="232"/>
    </location>
    <ligand>
        <name>Zn(2+)</name>
        <dbReference type="ChEBI" id="CHEBI:29105"/>
    </ligand>
</feature>
<comment type="catalytic activity">
    <reaction evidence="7">
        <text>a 4-hydroxy-3-methoxy-5-(all-trans-polyprenyl)benzoate + H(+) = a 2-methoxy-6-(all-trans-polyprenyl)phenol + CO2</text>
        <dbReference type="Rhea" id="RHEA:81179"/>
        <dbReference type="Rhea" id="RHEA-COMP:9551"/>
        <dbReference type="Rhea" id="RHEA-COMP:10931"/>
        <dbReference type="ChEBI" id="CHEBI:15378"/>
        <dbReference type="ChEBI" id="CHEBI:16526"/>
        <dbReference type="ChEBI" id="CHEBI:62731"/>
        <dbReference type="ChEBI" id="CHEBI:84443"/>
        <dbReference type="EC" id="4.1.1.130"/>
    </reaction>
</comment>
<dbReference type="GO" id="GO:0120539">
    <property type="term" value="F:4-hydroxy-3-methoxy-5-polyprenylbenzoate decarboxylase activity"/>
    <property type="evidence" value="ECO:0007669"/>
    <property type="project" value="UniProtKB-EC"/>
</dbReference>
<protein>
    <recommendedName>
        <fullName evidence="7">Ubiquinone biosynthesis protein COQ4 homolog, mitochondrial</fullName>
    </recommendedName>
    <alternativeName>
        <fullName evidence="7">4-hydroxy-3-methoxy-5-polyprenylbenzoate decarboxylase</fullName>
        <ecNumber evidence="7">4.1.1.130</ecNumber>
    </alternativeName>
    <alternativeName>
        <fullName evidence="7">Coenzyme Q biosynthesis protein 4 homolog</fullName>
    </alternativeName>
</protein>
<name>A0AAE1PK42_9EUCA</name>
<keyword evidence="7" id="KW-0479">Metal-binding</keyword>
<comment type="similarity">
    <text evidence="7">Belongs to the COQ4 family.</text>
</comment>
<dbReference type="InterPro" id="IPR007715">
    <property type="entry name" value="Coq4"/>
</dbReference>
<keyword evidence="5 7" id="KW-0472">Membrane</keyword>
<feature type="region of interest" description="Disordered" evidence="8">
    <location>
        <begin position="57"/>
        <end position="100"/>
    </location>
</feature>
<dbReference type="GO" id="GO:0031314">
    <property type="term" value="C:extrinsic component of mitochondrial inner membrane"/>
    <property type="evidence" value="ECO:0007669"/>
    <property type="project" value="UniProtKB-UniRule"/>
</dbReference>
<feature type="compositionally biased region" description="Polar residues" evidence="8">
    <location>
        <begin position="58"/>
        <end position="68"/>
    </location>
</feature>
<dbReference type="EMBL" id="JAWZYT010001873">
    <property type="protein sequence ID" value="KAK4308562.1"/>
    <property type="molecule type" value="Genomic_DNA"/>
</dbReference>
<comment type="function">
    <text evidence="7">Lyase that catalyzes the C1-decarboxylation of 4-hydroxy-3-methoxy-5-(all-trans-polyprenyl)benzoic acid into 2-methoxy-6-(all-trans-polyprenyl)phenol during ubiquinone biosynthesis.</text>
</comment>
<dbReference type="AlphaFoldDB" id="A0AAE1PK42"/>
<comment type="subunit">
    <text evidence="7">Component of a multi-subunit COQ enzyme complex.</text>
</comment>
<dbReference type="PANTHER" id="PTHR12922:SF7">
    <property type="entry name" value="UBIQUINONE BIOSYNTHESIS PROTEIN COQ4 HOMOLOG, MITOCHONDRIAL"/>
    <property type="match status" value="1"/>
</dbReference>
<dbReference type="Pfam" id="PF05019">
    <property type="entry name" value="Coq4"/>
    <property type="match status" value="1"/>
</dbReference>
<comment type="caution">
    <text evidence="9">The sequence shown here is derived from an EMBL/GenBank/DDBJ whole genome shotgun (WGS) entry which is preliminary data.</text>
</comment>
<evidence type="ECO:0000256" key="7">
    <source>
        <dbReference type="HAMAP-Rule" id="MF_03111"/>
    </source>
</evidence>
<feature type="compositionally biased region" description="Basic and acidic residues" evidence="8">
    <location>
        <begin position="74"/>
        <end position="86"/>
    </location>
</feature>
<gene>
    <name evidence="9" type="ORF">Pmani_019739</name>
</gene>
<evidence type="ECO:0000313" key="9">
    <source>
        <dbReference type="EMBL" id="KAK4308562.1"/>
    </source>
</evidence>
<evidence type="ECO:0000256" key="8">
    <source>
        <dbReference type="SAM" id="MobiDB-lite"/>
    </source>
</evidence>
<keyword evidence="2 7" id="KW-0999">Mitochondrion inner membrane</keyword>
<proteinExistence type="inferred from homology"/>
<evidence type="ECO:0000256" key="2">
    <source>
        <dbReference type="ARBA" id="ARBA00022792"/>
    </source>
</evidence>
<evidence type="ECO:0000256" key="5">
    <source>
        <dbReference type="ARBA" id="ARBA00023136"/>
    </source>
</evidence>
<evidence type="ECO:0000256" key="6">
    <source>
        <dbReference type="ARBA" id="ARBA00023239"/>
    </source>
</evidence>
<dbReference type="InterPro" id="IPR027540">
    <property type="entry name" value="Coq4_euk"/>
</dbReference>
<keyword evidence="1 7" id="KW-0831">Ubiquinone biosynthesis</keyword>
<dbReference type="Proteomes" id="UP001292094">
    <property type="component" value="Unassembled WGS sequence"/>
</dbReference>
<dbReference type="GO" id="GO:0008270">
    <property type="term" value="F:zinc ion binding"/>
    <property type="evidence" value="ECO:0007669"/>
    <property type="project" value="UniProtKB-UniRule"/>
</dbReference>
<evidence type="ECO:0000256" key="4">
    <source>
        <dbReference type="ARBA" id="ARBA00023128"/>
    </source>
</evidence>
<dbReference type="PANTHER" id="PTHR12922">
    <property type="entry name" value="UBIQUINONE BIOSYNTHESIS PROTEIN"/>
    <property type="match status" value="1"/>
</dbReference>
<dbReference type="EC" id="4.1.1.130" evidence="7"/>
<comment type="cofactor">
    <cofactor evidence="7">
        <name>Zn(2+)</name>
        <dbReference type="ChEBI" id="CHEBI:29105"/>
    </cofactor>
</comment>
<evidence type="ECO:0000256" key="1">
    <source>
        <dbReference type="ARBA" id="ARBA00022688"/>
    </source>
</evidence>
<comment type="pathway">
    <text evidence="7">Cofactor biosynthesis; ubiquinone biosynthesis.</text>
</comment>
<keyword evidence="10" id="KW-1185">Reference proteome</keyword>
<feature type="binding site" evidence="7">
    <location>
        <position position="229"/>
    </location>
    <ligand>
        <name>Zn(2+)</name>
        <dbReference type="ChEBI" id="CHEBI:29105"/>
    </ligand>
</feature>
<accession>A0AAE1PK42</accession>